<evidence type="ECO:0000313" key="3">
    <source>
        <dbReference type="Proteomes" id="UP000723463"/>
    </source>
</evidence>
<dbReference type="Proteomes" id="UP000723463">
    <property type="component" value="Unassembled WGS sequence"/>
</dbReference>
<evidence type="ECO:0000256" key="1">
    <source>
        <dbReference type="SAM" id="MobiDB-lite"/>
    </source>
</evidence>
<feature type="region of interest" description="Disordered" evidence="1">
    <location>
        <begin position="1"/>
        <end position="45"/>
    </location>
</feature>
<name>A0A9P6F2A9_9FUNG</name>
<proteinExistence type="predicted"/>
<feature type="region of interest" description="Disordered" evidence="1">
    <location>
        <begin position="77"/>
        <end position="116"/>
    </location>
</feature>
<feature type="compositionally biased region" description="Polar residues" evidence="1">
    <location>
        <begin position="96"/>
        <end position="115"/>
    </location>
</feature>
<keyword evidence="3" id="KW-1185">Reference proteome</keyword>
<sequence length="380" mass="40981">MMAGRLGLYGGVQQQTYGGDNLRRSQEIGRQDRSQDSLQSHDRRRDTILVPDVHVVTLMTAPMDKDEEKLLTVSAQDTDDNDNDAASVGSAPSPALSHSTPTYSAQSTTPSSPFLSGSPYPLDFQFTPGSRLPPVLSSSSTAAAVSFIPDTLDGATNTSDLLHNEPESTHLPLTSLDTRIPASATNLNSHTTPLSSLLEQKDEQDNNVEPHLITEENLDTGTTVAPESTEAAYQDAEGLLDEVVFEDEEDNSYETLEVIDKAQNVNTQETIEAESHPDGYGSLPKYSTYPTTTTTTVQQQHANIQDLSSSSSNSDAVMAELKEVRTILQDLHRRMDRLERSLQATSSSSESGPQKDKPSSPTKVDSEGNAVVVEGGLGNC</sequence>
<comment type="caution">
    <text evidence="2">The sequence shown here is derived from an EMBL/GenBank/DDBJ whole genome shotgun (WGS) entry which is preliminary data.</text>
</comment>
<feature type="region of interest" description="Disordered" evidence="1">
    <location>
        <begin position="337"/>
        <end position="380"/>
    </location>
</feature>
<reference evidence="2" key="1">
    <citation type="journal article" date="2020" name="Fungal Divers.">
        <title>Resolving the Mortierellaceae phylogeny through synthesis of multi-gene phylogenetics and phylogenomics.</title>
        <authorList>
            <person name="Vandepol N."/>
            <person name="Liber J."/>
            <person name="Desiro A."/>
            <person name="Na H."/>
            <person name="Kennedy M."/>
            <person name="Barry K."/>
            <person name="Grigoriev I.V."/>
            <person name="Miller A.N."/>
            <person name="O'Donnell K."/>
            <person name="Stajich J.E."/>
            <person name="Bonito G."/>
        </authorList>
    </citation>
    <scope>NUCLEOTIDE SEQUENCE</scope>
    <source>
        <strain evidence="2">NRRL 2591</strain>
    </source>
</reference>
<feature type="compositionally biased region" description="Polar residues" evidence="1">
    <location>
        <begin position="342"/>
        <end position="352"/>
    </location>
</feature>
<feature type="compositionally biased region" description="Basic and acidic residues" evidence="1">
    <location>
        <begin position="21"/>
        <end position="45"/>
    </location>
</feature>
<dbReference type="EMBL" id="JAAAXW010000190">
    <property type="protein sequence ID" value="KAF9540719.1"/>
    <property type="molecule type" value="Genomic_DNA"/>
</dbReference>
<accession>A0A9P6F2A9</accession>
<evidence type="ECO:0000313" key="2">
    <source>
        <dbReference type="EMBL" id="KAF9540719.1"/>
    </source>
</evidence>
<protein>
    <submittedName>
        <fullName evidence="2">Uncharacterized protein</fullName>
    </submittedName>
</protein>
<gene>
    <name evidence="2" type="ORF">EC957_003867</name>
</gene>
<dbReference type="AlphaFoldDB" id="A0A9P6F2A9"/>
<organism evidence="2 3">
    <name type="scientific">Mortierella hygrophila</name>
    <dbReference type="NCBI Taxonomy" id="979708"/>
    <lineage>
        <taxon>Eukaryota</taxon>
        <taxon>Fungi</taxon>
        <taxon>Fungi incertae sedis</taxon>
        <taxon>Mucoromycota</taxon>
        <taxon>Mortierellomycotina</taxon>
        <taxon>Mortierellomycetes</taxon>
        <taxon>Mortierellales</taxon>
        <taxon>Mortierellaceae</taxon>
        <taxon>Mortierella</taxon>
    </lineage>
</organism>